<evidence type="ECO:0000313" key="2">
    <source>
        <dbReference type="Proteomes" id="UP001162992"/>
    </source>
</evidence>
<sequence length="608" mass="65759">MAWASTPKVVLGCIAFTIFWIMAVFPKVPFLPIGRTAGSLVGGALMVVFQVLSPKEAFAAVDLPILGLLFGTMVVSVYLQRADLFKHLGSILSWKSYGGKDLLCRVCLLSAISSAFFTNDTTCVIFTEFLLKICKQKNLHPEPFLMALASSANIGSAATPIGNPQNLIIAVQSRISFGKFLLGILAAVVVGLVVNTVGLVLMYWKQLSASKIVEEEKEIGLADQNKVKQQLPDSLPISNLPSGSDQNMTYESEVAARDPSDMVETEPTQKQSSGNRMFDNAVVHDRKHENILSKRADPANASNRAKVLPIESAFIDLDNKIVETSNRREGVSEVDEIGPSRHSFVELSDRLSLELRPSFSRPSQFGSRSSNRSLTAASLAISASINHTLIQDADDNDTEMGPRQKLRKRIWKICVYLVTVGMLAALLSGLNLTWTAITGAVVLMVLDFSDAGPILDQVSYSLLVFFSGMFITVDGFNRTGAPGQFWNTVEPHSRINTVKGLTVLSLVVILLSNVASNVPTVLLLGMRIAASAQATPGASVTKAWLILAWVSTVAGNLTLLGSAANLIVSEQARRAPSFRYNLSFWNHLKFGIPGTLVVIAVGLPLIQS</sequence>
<organism evidence="1 2">
    <name type="scientific">Diphasiastrum complanatum</name>
    <name type="common">Issler's clubmoss</name>
    <name type="synonym">Lycopodium complanatum</name>
    <dbReference type="NCBI Taxonomy" id="34168"/>
    <lineage>
        <taxon>Eukaryota</taxon>
        <taxon>Viridiplantae</taxon>
        <taxon>Streptophyta</taxon>
        <taxon>Embryophyta</taxon>
        <taxon>Tracheophyta</taxon>
        <taxon>Lycopodiopsida</taxon>
        <taxon>Lycopodiales</taxon>
        <taxon>Lycopodiaceae</taxon>
        <taxon>Lycopodioideae</taxon>
        <taxon>Diphasiastrum</taxon>
    </lineage>
</organism>
<reference evidence="2" key="1">
    <citation type="journal article" date="2024" name="Proc. Natl. Acad. Sci. U.S.A.">
        <title>Extraordinary preservation of gene collinearity over three hundred million years revealed in homosporous lycophytes.</title>
        <authorList>
            <person name="Li C."/>
            <person name="Wickell D."/>
            <person name="Kuo L.Y."/>
            <person name="Chen X."/>
            <person name="Nie B."/>
            <person name="Liao X."/>
            <person name="Peng D."/>
            <person name="Ji J."/>
            <person name="Jenkins J."/>
            <person name="Williams M."/>
            <person name="Shu S."/>
            <person name="Plott C."/>
            <person name="Barry K."/>
            <person name="Rajasekar S."/>
            <person name="Grimwood J."/>
            <person name="Han X."/>
            <person name="Sun S."/>
            <person name="Hou Z."/>
            <person name="He W."/>
            <person name="Dai G."/>
            <person name="Sun C."/>
            <person name="Schmutz J."/>
            <person name="Leebens-Mack J.H."/>
            <person name="Li F.W."/>
            <person name="Wang L."/>
        </authorList>
    </citation>
    <scope>NUCLEOTIDE SEQUENCE [LARGE SCALE GENOMIC DNA]</scope>
    <source>
        <strain evidence="2">cv. PW_Plant_1</strain>
    </source>
</reference>
<name>A0ACC2B6L4_DIPCM</name>
<dbReference type="EMBL" id="CM055108">
    <property type="protein sequence ID" value="KAJ7525411.1"/>
    <property type="molecule type" value="Genomic_DNA"/>
</dbReference>
<gene>
    <name evidence="1" type="ORF">O6H91_17G049600</name>
</gene>
<keyword evidence="2" id="KW-1185">Reference proteome</keyword>
<comment type="caution">
    <text evidence="1">The sequence shown here is derived from an EMBL/GenBank/DDBJ whole genome shotgun (WGS) entry which is preliminary data.</text>
</comment>
<protein>
    <submittedName>
        <fullName evidence="1">Uncharacterized protein</fullName>
    </submittedName>
</protein>
<accession>A0ACC2B6L4</accession>
<proteinExistence type="predicted"/>
<evidence type="ECO:0000313" key="1">
    <source>
        <dbReference type="EMBL" id="KAJ7525411.1"/>
    </source>
</evidence>
<dbReference type="Proteomes" id="UP001162992">
    <property type="component" value="Chromosome 17"/>
</dbReference>